<reference evidence="2" key="1">
    <citation type="submission" date="2020-09" db="EMBL/GenBank/DDBJ databases">
        <authorList>
            <person name="Kikuchi T."/>
        </authorList>
    </citation>
    <scope>NUCLEOTIDE SEQUENCE</scope>
    <source>
        <strain evidence="2">SH1</strain>
    </source>
</reference>
<dbReference type="PANTHER" id="PTHR12771">
    <property type="entry name" value="ENGULFMENT AND CELL MOTILITY"/>
    <property type="match status" value="1"/>
</dbReference>
<name>A0A811KID2_9BILA</name>
<feature type="domain" description="ELMO" evidence="1">
    <location>
        <begin position="85"/>
        <end position="236"/>
    </location>
</feature>
<dbReference type="OrthoDB" id="266227at2759"/>
<dbReference type="AlphaFoldDB" id="A0A811KID2"/>
<proteinExistence type="predicted"/>
<dbReference type="PANTHER" id="PTHR12771:SF2">
    <property type="entry name" value="ELMO DOMAIN-CONTAINING PROTEIN 3"/>
    <property type="match status" value="1"/>
</dbReference>
<dbReference type="Proteomes" id="UP000614601">
    <property type="component" value="Unassembled WGS sequence"/>
</dbReference>
<dbReference type="Proteomes" id="UP000783686">
    <property type="component" value="Unassembled WGS sequence"/>
</dbReference>
<dbReference type="PROSITE" id="PS51335">
    <property type="entry name" value="ELMO"/>
    <property type="match status" value="1"/>
</dbReference>
<evidence type="ECO:0000313" key="2">
    <source>
        <dbReference type="EMBL" id="CAD5214904.1"/>
    </source>
</evidence>
<dbReference type="Pfam" id="PF04727">
    <property type="entry name" value="ELMO_CED12"/>
    <property type="match status" value="1"/>
</dbReference>
<gene>
    <name evidence="2" type="ORF">BOKJ2_LOCUS5826</name>
</gene>
<evidence type="ECO:0000259" key="1">
    <source>
        <dbReference type="PROSITE" id="PS51335"/>
    </source>
</evidence>
<sequence length="243" mass="28636">MAKLELATLDTEFNKVWNELKLQNLDSEKKEAEESLKLAKTGRKLQRLLCTPQRIRKRLRGRSFSEQKHFVVTVSKIKYEEGNELHWNILKRIYQKIVDCEDEPARFGKHWETVGFQGEDPATDLRGAGLFGLCQLLYLVTEGIDKERLERLKTFANEENNGFPLAVVGINFSFILLNRLRKGDFDSLHFDLISHLNRLYRACFIEFERFWSEKQRTIADFGQILKRIKKGVKKPKRFLETRE</sequence>
<comment type="caution">
    <text evidence="2">The sequence shown here is derived from an EMBL/GenBank/DDBJ whole genome shotgun (WGS) entry which is preliminary data.</text>
</comment>
<keyword evidence="3" id="KW-1185">Reference proteome</keyword>
<protein>
    <recommendedName>
        <fullName evidence="1">ELMO domain-containing protein</fullName>
    </recommendedName>
</protein>
<dbReference type="EMBL" id="CAJFDH010000003">
    <property type="protein sequence ID" value="CAD5214904.1"/>
    <property type="molecule type" value="Genomic_DNA"/>
</dbReference>
<organism evidence="2 3">
    <name type="scientific">Bursaphelenchus okinawaensis</name>
    <dbReference type="NCBI Taxonomy" id="465554"/>
    <lineage>
        <taxon>Eukaryota</taxon>
        <taxon>Metazoa</taxon>
        <taxon>Ecdysozoa</taxon>
        <taxon>Nematoda</taxon>
        <taxon>Chromadorea</taxon>
        <taxon>Rhabditida</taxon>
        <taxon>Tylenchina</taxon>
        <taxon>Tylenchomorpha</taxon>
        <taxon>Aphelenchoidea</taxon>
        <taxon>Aphelenchoididae</taxon>
        <taxon>Bursaphelenchus</taxon>
    </lineage>
</organism>
<dbReference type="EMBL" id="CAJFCW020000003">
    <property type="protein sequence ID" value="CAG9103387.1"/>
    <property type="molecule type" value="Genomic_DNA"/>
</dbReference>
<evidence type="ECO:0000313" key="3">
    <source>
        <dbReference type="Proteomes" id="UP000614601"/>
    </source>
</evidence>
<accession>A0A811KID2</accession>
<dbReference type="InterPro" id="IPR006816">
    <property type="entry name" value="ELMO_dom"/>
</dbReference>
<dbReference type="InterPro" id="IPR050868">
    <property type="entry name" value="ELMO_domain-containing"/>
</dbReference>